<sequence>MAATATLAARRRMPPPPGAALSRKQTHHNQSIPLNGTMMQFFEWHVPADQKHWQRLKERAIELKEMGITALWIPPPTKGCGPTDVGYSVYDLWDLGEFDQKNTVATKYGTKEELIAGIKACRALGINIYADAVLNHKLGADKTETFKAVEVARDDTTHDISGEQEVKGWTCFEFPGRKGKYSDMVWHHHHFTGIDFNAANKRQAIYRILGEGKYWSDNVDAENGNYDYLMGADIDTDHPEVIKELQNWLVWIVKELDLSGVRLDAVKHIDAKFMANLLEHARKNTAPGENFFAVAEYWKNSMSDLEDYLDAHDWKLSLFDVPLHFNFAAAAEAGASYDMRQIFDGTLVQAHPMQACTFVNNHDTQPGESLASWIPHWFQPHAYALTLLRRDGYPCVFYGDVYGIGGENPIEPLAAPAIKNLLKIRARFAYGDQDDYFDHPSTIGWVRRGLSDEDSGGEKTRQVGCAVVLCAGDAGSKRMFVGDGRGGQEWVDVAGGRKEIVTIGEDGFADFWSNGGSVSVWLRKEEAANTFKWKKEELAANA</sequence>
<organism evidence="9 10">
    <name type="scientific">Geranomyces variabilis</name>
    <dbReference type="NCBI Taxonomy" id="109894"/>
    <lineage>
        <taxon>Eukaryota</taxon>
        <taxon>Fungi</taxon>
        <taxon>Fungi incertae sedis</taxon>
        <taxon>Chytridiomycota</taxon>
        <taxon>Chytridiomycota incertae sedis</taxon>
        <taxon>Chytridiomycetes</taxon>
        <taxon>Spizellomycetales</taxon>
        <taxon>Powellomycetaceae</taxon>
        <taxon>Geranomyces</taxon>
    </lineage>
</organism>
<dbReference type="PIRSF" id="PIRSF001021">
    <property type="entry name" value="Alph-amls_thrmst"/>
    <property type="match status" value="1"/>
</dbReference>
<dbReference type="GO" id="GO:0004553">
    <property type="term" value="F:hydrolase activity, hydrolyzing O-glycosyl compounds"/>
    <property type="evidence" value="ECO:0007669"/>
    <property type="project" value="InterPro"/>
</dbReference>
<keyword evidence="6" id="KW-0326">Glycosidase</keyword>
<feature type="domain" description="Glycosyl hydrolase family 13 catalytic" evidence="8">
    <location>
        <begin position="36"/>
        <end position="425"/>
    </location>
</feature>
<feature type="region of interest" description="Disordered" evidence="7">
    <location>
        <begin position="1"/>
        <end position="27"/>
    </location>
</feature>
<dbReference type="GO" id="GO:0005975">
    <property type="term" value="P:carbohydrate metabolic process"/>
    <property type="evidence" value="ECO:0007669"/>
    <property type="project" value="InterPro"/>
</dbReference>
<dbReference type="Gene3D" id="2.60.40.1180">
    <property type="entry name" value="Golgi alpha-mannosidase II"/>
    <property type="match status" value="1"/>
</dbReference>
<gene>
    <name evidence="9" type="ORF">HDU87_007356</name>
</gene>
<dbReference type="PANTHER" id="PTHR43447">
    <property type="entry name" value="ALPHA-AMYLASE"/>
    <property type="match status" value="1"/>
</dbReference>
<evidence type="ECO:0000256" key="2">
    <source>
        <dbReference type="ARBA" id="ARBA00008061"/>
    </source>
</evidence>
<dbReference type="CDD" id="cd11318">
    <property type="entry name" value="AmyAc_bac_fung_AmyA"/>
    <property type="match status" value="1"/>
</dbReference>
<dbReference type="SMART" id="SM00642">
    <property type="entry name" value="Aamy"/>
    <property type="match status" value="1"/>
</dbReference>
<dbReference type="InterPro" id="IPR013776">
    <property type="entry name" value="A-amylase_thermo"/>
</dbReference>
<keyword evidence="10" id="KW-1185">Reference proteome</keyword>
<dbReference type="InterPro" id="IPR017853">
    <property type="entry name" value="GH"/>
</dbReference>
<name>A0AAD5TE23_9FUNG</name>
<protein>
    <recommendedName>
        <fullName evidence="8">Glycosyl hydrolase family 13 catalytic domain-containing protein</fullName>
    </recommendedName>
</protein>
<reference evidence="9" key="1">
    <citation type="submission" date="2020-05" db="EMBL/GenBank/DDBJ databases">
        <title>Phylogenomic resolution of chytrid fungi.</title>
        <authorList>
            <person name="Stajich J.E."/>
            <person name="Amses K."/>
            <person name="Simmons R."/>
            <person name="Seto K."/>
            <person name="Myers J."/>
            <person name="Bonds A."/>
            <person name="Quandt C.A."/>
            <person name="Barry K."/>
            <person name="Liu P."/>
            <person name="Grigoriev I."/>
            <person name="Longcore J.E."/>
            <person name="James T.Y."/>
        </authorList>
    </citation>
    <scope>NUCLEOTIDE SEQUENCE</scope>
    <source>
        <strain evidence="9">JEL0379</strain>
    </source>
</reference>
<evidence type="ECO:0000256" key="6">
    <source>
        <dbReference type="ARBA" id="ARBA00023295"/>
    </source>
</evidence>
<dbReference type="Gene3D" id="3.20.20.80">
    <property type="entry name" value="Glycosidases"/>
    <property type="match status" value="1"/>
</dbReference>
<evidence type="ECO:0000256" key="4">
    <source>
        <dbReference type="ARBA" id="ARBA00022801"/>
    </source>
</evidence>
<dbReference type="Pfam" id="PF00128">
    <property type="entry name" value="Alpha-amylase"/>
    <property type="match status" value="1"/>
</dbReference>
<keyword evidence="5" id="KW-0119">Carbohydrate metabolism</keyword>
<dbReference type="AlphaFoldDB" id="A0AAD5TE23"/>
<evidence type="ECO:0000259" key="8">
    <source>
        <dbReference type="SMART" id="SM00642"/>
    </source>
</evidence>
<dbReference type="InterPro" id="IPR006047">
    <property type="entry name" value="GH13_cat_dom"/>
</dbReference>
<dbReference type="GO" id="GO:0005509">
    <property type="term" value="F:calcium ion binding"/>
    <property type="evidence" value="ECO:0007669"/>
    <property type="project" value="InterPro"/>
</dbReference>
<evidence type="ECO:0000313" key="10">
    <source>
        <dbReference type="Proteomes" id="UP001212152"/>
    </source>
</evidence>
<accession>A0AAD5TE23</accession>
<keyword evidence="4" id="KW-0378">Hydrolase</keyword>
<evidence type="ECO:0000256" key="5">
    <source>
        <dbReference type="ARBA" id="ARBA00023277"/>
    </source>
</evidence>
<dbReference type="SUPFAM" id="SSF51011">
    <property type="entry name" value="Glycosyl hydrolase domain"/>
    <property type="match status" value="1"/>
</dbReference>
<evidence type="ECO:0000256" key="1">
    <source>
        <dbReference type="ARBA" id="ARBA00001913"/>
    </source>
</evidence>
<dbReference type="NCBIfam" id="NF006968">
    <property type="entry name" value="PRK09441.1-1"/>
    <property type="match status" value="1"/>
</dbReference>
<evidence type="ECO:0000256" key="7">
    <source>
        <dbReference type="SAM" id="MobiDB-lite"/>
    </source>
</evidence>
<comment type="cofactor">
    <cofactor evidence="1">
        <name>Ca(2+)</name>
        <dbReference type="ChEBI" id="CHEBI:29108"/>
    </cofactor>
</comment>
<keyword evidence="3" id="KW-0479">Metal-binding</keyword>
<dbReference type="SUPFAM" id="SSF51445">
    <property type="entry name" value="(Trans)glycosidases"/>
    <property type="match status" value="1"/>
</dbReference>
<dbReference type="Proteomes" id="UP001212152">
    <property type="component" value="Unassembled WGS sequence"/>
</dbReference>
<comment type="caution">
    <text evidence="9">The sequence shown here is derived from an EMBL/GenBank/DDBJ whole genome shotgun (WGS) entry which is preliminary data.</text>
</comment>
<dbReference type="EMBL" id="JADGJQ010000069">
    <property type="protein sequence ID" value="KAJ3173853.1"/>
    <property type="molecule type" value="Genomic_DNA"/>
</dbReference>
<proteinExistence type="inferred from homology"/>
<evidence type="ECO:0000313" key="9">
    <source>
        <dbReference type="EMBL" id="KAJ3173853.1"/>
    </source>
</evidence>
<comment type="similarity">
    <text evidence="2">Belongs to the glycosyl hydrolase 13 family.</text>
</comment>
<dbReference type="NCBIfam" id="NF006969">
    <property type="entry name" value="PRK09441.1-2"/>
    <property type="match status" value="1"/>
</dbReference>
<dbReference type="InterPro" id="IPR013780">
    <property type="entry name" value="Glyco_hydro_b"/>
</dbReference>
<evidence type="ECO:0000256" key="3">
    <source>
        <dbReference type="ARBA" id="ARBA00022723"/>
    </source>
</evidence>
<dbReference type="Gene3D" id="2.40.30.140">
    <property type="match status" value="1"/>
</dbReference>